<dbReference type="AlphaFoldDB" id="A0A068LEK6"/>
<gene>
    <name evidence="8" type="primary">nad2</name>
</gene>
<feature type="transmembrane region" description="Helical" evidence="6">
    <location>
        <begin position="195"/>
        <end position="211"/>
    </location>
</feature>
<comment type="catalytic activity">
    <reaction evidence="5 6">
        <text>a ubiquinone + NADH + 5 H(+)(in) = a ubiquinol + NAD(+) + 4 H(+)(out)</text>
        <dbReference type="Rhea" id="RHEA:29091"/>
        <dbReference type="Rhea" id="RHEA-COMP:9565"/>
        <dbReference type="Rhea" id="RHEA-COMP:9566"/>
        <dbReference type="ChEBI" id="CHEBI:15378"/>
        <dbReference type="ChEBI" id="CHEBI:16389"/>
        <dbReference type="ChEBI" id="CHEBI:17976"/>
        <dbReference type="ChEBI" id="CHEBI:57540"/>
        <dbReference type="ChEBI" id="CHEBI:57945"/>
        <dbReference type="EC" id="7.1.1.2"/>
    </reaction>
</comment>
<evidence type="ECO:0000259" key="7">
    <source>
        <dbReference type="Pfam" id="PF00361"/>
    </source>
</evidence>
<proteinExistence type="inferred from homology"/>
<comment type="subcellular location">
    <subcellularLocation>
        <location evidence="1">Membrane</location>
        <topology evidence="1">Multi-pass membrane protein</topology>
    </subcellularLocation>
    <subcellularLocation>
        <location evidence="6">Mitochondrion inner membrane</location>
        <topology evidence="6">Multi-pass membrane protein</topology>
    </subcellularLocation>
</comment>
<sequence>MQSYSNIIIVRRIPIILKKQLINKNKIKIMSILLYIYIYNTIKIHTINNRKTLVLLFLILLGIIILITNTRNNLIAITATAILLLFSNHWLTIYMLLELQTLIILLIIAQNKQRAHRIEARNKYFILRAFASRILLLGCLLLYNTTNEYRILSNYTHNYTYGKILITCILLFKLSARPFHIWIKDIYEGRTRKNIIILRTIPKITVLYILTTRNPPLNILLTSSILSVIIGTIGAINQNKIKRIIAYRRINNIGFILLGIRIDTLQRIQARILHTILYSFLTIRSLTILHKINTNKHLLIELPNNRQNNRRIPIRITIIFLSLAGTPPLRGFMGKWLLIQSTIKENLILIATLILITTTISTIYYLYICVFSFFIPKETKNKILITELPTSYSIAWNTFIRSLILLHPNTILLTRWEITTQLLNVSPNNFTSLY</sequence>
<keyword evidence="6" id="KW-0999">Mitochondrion inner membrane</keyword>
<keyword evidence="6" id="KW-0520">NAD</keyword>
<keyword evidence="6" id="KW-0830">Ubiquinone</keyword>
<dbReference type="InterPro" id="IPR003917">
    <property type="entry name" value="NADH_UbQ_OxRdtase_chain2"/>
</dbReference>
<evidence type="ECO:0000256" key="3">
    <source>
        <dbReference type="ARBA" id="ARBA00022989"/>
    </source>
</evidence>
<keyword evidence="6" id="KW-0679">Respiratory chain</keyword>
<feature type="domain" description="NADH:quinone oxidoreductase/Mrp antiporter transmembrane" evidence="7">
    <location>
        <begin position="87"/>
        <end position="361"/>
    </location>
</feature>
<feature type="transmembrane region" description="Helical" evidence="6">
    <location>
        <begin position="349"/>
        <end position="375"/>
    </location>
</feature>
<dbReference type="GO" id="GO:0005743">
    <property type="term" value="C:mitochondrial inner membrane"/>
    <property type="evidence" value="ECO:0007669"/>
    <property type="project" value="UniProtKB-SubCell"/>
</dbReference>
<keyword evidence="3 6" id="KW-1133">Transmembrane helix</keyword>
<keyword evidence="6" id="KW-0249">Electron transport</keyword>
<keyword evidence="4 6" id="KW-0472">Membrane</keyword>
<evidence type="ECO:0000256" key="4">
    <source>
        <dbReference type="ARBA" id="ARBA00023136"/>
    </source>
</evidence>
<dbReference type="PANTHER" id="PTHR22773">
    <property type="entry name" value="NADH DEHYDROGENASE"/>
    <property type="match status" value="1"/>
</dbReference>
<dbReference type="PRINTS" id="PR01436">
    <property type="entry name" value="NADHDHGNASE2"/>
</dbReference>
<keyword evidence="6" id="KW-1278">Translocase</keyword>
<evidence type="ECO:0000313" key="8">
    <source>
        <dbReference type="EMBL" id="AIE43808.1"/>
    </source>
</evidence>
<dbReference type="GO" id="GO:0006120">
    <property type="term" value="P:mitochondrial electron transport, NADH to ubiquinone"/>
    <property type="evidence" value="ECO:0007669"/>
    <property type="project" value="InterPro"/>
</dbReference>
<comment type="similarity">
    <text evidence="6">Belongs to the complex I subunit 2 family.</text>
</comment>
<evidence type="ECO:0000256" key="5">
    <source>
        <dbReference type="ARBA" id="ARBA00049551"/>
    </source>
</evidence>
<name>A0A068LEK6_9METZ</name>
<feature type="transmembrane region" description="Helical" evidence="6">
    <location>
        <begin position="164"/>
        <end position="183"/>
    </location>
</feature>
<evidence type="ECO:0000256" key="1">
    <source>
        <dbReference type="ARBA" id="ARBA00004141"/>
    </source>
</evidence>
<comment type="function">
    <text evidence="6">Core subunit of the mitochondrial membrane respiratory chain NADH dehydrogenase (Complex I) which catalyzes electron transfer from NADH through the respiratory chain, using ubiquinone as an electron acceptor. Essential for the catalytic activity and assembly of complex I.</text>
</comment>
<feature type="transmembrane region" description="Helical" evidence="6">
    <location>
        <begin position="125"/>
        <end position="144"/>
    </location>
</feature>
<feature type="transmembrane region" description="Helical" evidence="6">
    <location>
        <begin position="312"/>
        <end position="329"/>
    </location>
</feature>
<geneLocation type="mitochondrion" evidence="8"/>
<reference evidence="8" key="1">
    <citation type="journal article" date="2014" name="Mitochondrial DNA">
        <title>The mitochondrial genome of the deep-sea glass sponge Lophophysema eversa (Porifera, Hexacinellida, Hyalonematidae).</title>
        <authorList>
            <person name="Zhang Y."/>
            <person name="Sun J."/>
            <person name="Li X."/>
            <person name="Qiu J.-W."/>
        </authorList>
    </citation>
    <scope>NUCLEOTIDE SEQUENCE</scope>
</reference>
<evidence type="ECO:0000256" key="6">
    <source>
        <dbReference type="RuleBase" id="RU003403"/>
    </source>
</evidence>
<protein>
    <recommendedName>
        <fullName evidence="6">NADH-ubiquinone oxidoreductase chain 2</fullName>
        <ecNumber evidence="6">7.1.1.2</ecNumber>
    </recommendedName>
</protein>
<accession>A0A068LEK6</accession>
<feature type="transmembrane region" description="Helical" evidence="6">
    <location>
        <begin position="90"/>
        <end position="109"/>
    </location>
</feature>
<feature type="transmembrane region" description="Helical" evidence="6">
    <location>
        <begin position="53"/>
        <end position="70"/>
    </location>
</feature>
<dbReference type="Pfam" id="PF00361">
    <property type="entry name" value="Proton_antipo_M"/>
    <property type="match status" value="1"/>
</dbReference>
<feature type="transmembrane region" description="Helical" evidence="6">
    <location>
        <begin position="217"/>
        <end position="236"/>
    </location>
</feature>
<organism evidence="8">
    <name type="scientific">Lophophysema eversa</name>
    <dbReference type="NCBI Taxonomy" id="1510205"/>
    <lineage>
        <taxon>Eukaryota</taxon>
        <taxon>Metazoa</taxon>
        <taxon>Porifera</taxon>
        <taxon>Hexactinellida</taxon>
        <taxon>Amphidiscophora</taxon>
        <taxon>Amphidiscosida</taxon>
        <taxon>Hyalonematidae</taxon>
        <taxon>Lophophysema</taxon>
    </lineage>
</organism>
<keyword evidence="2 6" id="KW-0812">Transmembrane</keyword>
<dbReference type="EC" id="7.1.1.2" evidence="6"/>
<dbReference type="InterPro" id="IPR001750">
    <property type="entry name" value="ND/Mrp_TM"/>
</dbReference>
<evidence type="ECO:0000256" key="2">
    <source>
        <dbReference type="ARBA" id="ARBA00022692"/>
    </source>
</evidence>
<dbReference type="GO" id="GO:0008137">
    <property type="term" value="F:NADH dehydrogenase (ubiquinone) activity"/>
    <property type="evidence" value="ECO:0007669"/>
    <property type="project" value="UniProtKB-EC"/>
</dbReference>
<keyword evidence="6" id="KW-0813">Transport</keyword>
<keyword evidence="6 8" id="KW-0496">Mitochondrion</keyword>
<dbReference type="EMBL" id="KM035411">
    <property type="protein sequence ID" value="AIE43808.1"/>
    <property type="molecule type" value="Genomic_DNA"/>
</dbReference>